<gene>
    <name evidence="12" type="primary">thpD</name>
    <name evidence="12" type="ORF">CYJ76_01920</name>
</gene>
<evidence type="ECO:0000256" key="11">
    <source>
        <dbReference type="SAM" id="MobiDB-lite"/>
    </source>
</evidence>
<dbReference type="GO" id="GO:0005506">
    <property type="term" value="F:iron ion binding"/>
    <property type="evidence" value="ECO:0007669"/>
    <property type="project" value="UniProtKB-ARBA"/>
</dbReference>
<dbReference type="SUPFAM" id="SSF51197">
    <property type="entry name" value="Clavaminate synthase-like"/>
    <property type="match status" value="1"/>
</dbReference>
<keyword evidence="13" id="KW-1185">Reference proteome</keyword>
<dbReference type="Proteomes" id="UP000234206">
    <property type="component" value="Unassembled WGS sequence"/>
</dbReference>
<dbReference type="RefSeq" id="WP_101849087.1">
    <property type="nucleotide sequence ID" value="NZ_PKIZ01000002.1"/>
</dbReference>
<evidence type="ECO:0000256" key="3">
    <source>
        <dbReference type="ARBA" id="ARBA00007851"/>
    </source>
</evidence>
<evidence type="ECO:0000256" key="10">
    <source>
        <dbReference type="NCBIfam" id="TIGR02408"/>
    </source>
</evidence>
<evidence type="ECO:0000313" key="12">
    <source>
        <dbReference type="EMBL" id="PKZ42645.1"/>
    </source>
</evidence>
<evidence type="ECO:0000313" key="13">
    <source>
        <dbReference type="Proteomes" id="UP000234206"/>
    </source>
</evidence>
<keyword evidence="7" id="KW-0560">Oxidoreductase</keyword>
<dbReference type="PANTHER" id="PTHR20883:SF48">
    <property type="entry name" value="ECTOINE DIOXYGENASE"/>
    <property type="match status" value="1"/>
</dbReference>
<keyword evidence="6" id="KW-0223">Dioxygenase</keyword>
<comment type="catalytic activity">
    <reaction evidence="9">
        <text>L-ectoine + 2-oxoglutarate + O2 = 5-hydroxyectoine + succinate + CO2</text>
        <dbReference type="Rhea" id="RHEA:45740"/>
        <dbReference type="ChEBI" id="CHEBI:15379"/>
        <dbReference type="ChEBI" id="CHEBI:16526"/>
        <dbReference type="ChEBI" id="CHEBI:16810"/>
        <dbReference type="ChEBI" id="CHEBI:30031"/>
        <dbReference type="ChEBI" id="CHEBI:58515"/>
        <dbReference type="ChEBI" id="CHEBI:85413"/>
        <dbReference type="EC" id="1.14.11.55"/>
    </reaction>
</comment>
<evidence type="ECO:0000256" key="8">
    <source>
        <dbReference type="ARBA" id="ARBA00023004"/>
    </source>
</evidence>
<reference evidence="12 13" key="1">
    <citation type="submission" date="2017-12" db="EMBL/GenBank/DDBJ databases">
        <title>Phylogenetic diversity of female urinary microbiome.</title>
        <authorList>
            <person name="Thomas-White K."/>
            <person name="Wolfe A.J."/>
        </authorList>
    </citation>
    <scope>NUCLEOTIDE SEQUENCE [LARGE SCALE GENOMIC DNA]</scope>
    <source>
        <strain evidence="12 13">UMB1298</strain>
    </source>
</reference>
<sequence>MTTTPNHTTRTAADSRTDHYPTRLADRPAVLERRDPVVAGGPQDGPFEGDELEQVEQRGYTQVPDLFTPAEIERMRTELDELSRNPEVLADERTITEAASGKLRSVFEVHRTNELFRSVAHDPRLVRRAQQVLGGPVTIHQSRVNFKPGFGGAPFSWHSDFETWHAEDGMPSPRAISVSIALTDNHPYNGPLMIMPGSHRRYVSCVGETPRDNYKSSLVAQGAGTPDPDVLTRMYDEFGIDVLTGRAGSATWFDSNCMHASNGNVTPAPRSNVFIVFTAADNACGEPYAAPAPRPEFLGAREHREVLQAD</sequence>
<comment type="cofactor">
    <cofactor evidence="1">
        <name>Fe(2+)</name>
        <dbReference type="ChEBI" id="CHEBI:29033"/>
    </cofactor>
</comment>
<dbReference type="Gene3D" id="2.60.120.620">
    <property type="entry name" value="q2cbj1_9rhob like domain"/>
    <property type="match status" value="1"/>
</dbReference>
<feature type="compositionally biased region" description="Low complexity" evidence="11">
    <location>
        <begin position="1"/>
        <end position="11"/>
    </location>
</feature>
<dbReference type="InterPro" id="IPR012774">
    <property type="entry name" value="EctD"/>
</dbReference>
<dbReference type="GO" id="GO:0016706">
    <property type="term" value="F:2-oxoglutarate-dependent dioxygenase activity"/>
    <property type="evidence" value="ECO:0007669"/>
    <property type="project" value="InterPro"/>
</dbReference>
<dbReference type="OrthoDB" id="2573519at2"/>
<keyword evidence="5" id="KW-0479">Metal-binding</keyword>
<evidence type="ECO:0000256" key="2">
    <source>
        <dbReference type="ARBA" id="ARBA00004063"/>
    </source>
</evidence>
<evidence type="ECO:0000256" key="5">
    <source>
        <dbReference type="ARBA" id="ARBA00022723"/>
    </source>
</evidence>
<evidence type="ECO:0000256" key="6">
    <source>
        <dbReference type="ARBA" id="ARBA00022964"/>
    </source>
</evidence>
<dbReference type="NCBIfam" id="TIGR02408">
    <property type="entry name" value="ectoine_ThpD"/>
    <property type="match status" value="1"/>
</dbReference>
<comment type="function">
    <text evidence="2">Involved in the biosynthesis of 5-hydroxyectoine, called compatible solute, which helps organisms to survive extreme osmotic stress by acting as a highly soluble organic osmolyte. Catalyzes the 2-oxoglutarate-dependent selective hydroxylation of L-ectoine to yield (4S,5S)-5-hydroxyectoine.</text>
</comment>
<keyword evidence="8" id="KW-0408">Iron</keyword>
<comment type="similarity">
    <text evidence="3">Belongs to the PhyH family. EctD subfamily.</text>
</comment>
<organism evidence="12 13">
    <name type="scientific">Kytococcus schroeteri</name>
    <dbReference type="NCBI Taxonomy" id="138300"/>
    <lineage>
        <taxon>Bacteria</taxon>
        <taxon>Bacillati</taxon>
        <taxon>Actinomycetota</taxon>
        <taxon>Actinomycetes</taxon>
        <taxon>Micrococcales</taxon>
        <taxon>Kytococcaceae</taxon>
        <taxon>Kytococcus</taxon>
    </lineage>
</organism>
<name>A0A2I1PDD3_9MICO</name>
<evidence type="ECO:0000256" key="1">
    <source>
        <dbReference type="ARBA" id="ARBA00001954"/>
    </source>
</evidence>
<protein>
    <recommendedName>
        <fullName evidence="10">Ectoine hydroxylase</fullName>
        <ecNumber evidence="10">1.14.11.55</ecNumber>
    </recommendedName>
</protein>
<evidence type="ECO:0000256" key="9">
    <source>
        <dbReference type="ARBA" id="ARBA00049228"/>
    </source>
</evidence>
<proteinExistence type="inferred from homology"/>
<dbReference type="Pfam" id="PF05721">
    <property type="entry name" value="PhyH"/>
    <property type="match status" value="1"/>
</dbReference>
<evidence type="ECO:0000256" key="4">
    <source>
        <dbReference type="ARBA" id="ARBA00011738"/>
    </source>
</evidence>
<accession>A0A2I1PDD3</accession>
<comment type="subunit">
    <text evidence="4">Homodimer.</text>
</comment>
<dbReference type="AlphaFoldDB" id="A0A2I1PDD3"/>
<dbReference type="InterPro" id="IPR008775">
    <property type="entry name" value="Phytyl_CoA_dOase-like"/>
</dbReference>
<feature type="compositionally biased region" description="Basic and acidic residues" evidence="11">
    <location>
        <begin position="13"/>
        <end position="36"/>
    </location>
</feature>
<dbReference type="EC" id="1.14.11.55" evidence="10"/>
<evidence type="ECO:0000256" key="7">
    <source>
        <dbReference type="ARBA" id="ARBA00023002"/>
    </source>
</evidence>
<dbReference type="PANTHER" id="PTHR20883">
    <property type="entry name" value="PHYTANOYL-COA DIOXYGENASE DOMAIN CONTAINING 1"/>
    <property type="match status" value="1"/>
</dbReference>
<comment type="caution">
    <text evidence="12">The sequence shown here is derived from an EMBL/GenBank/DDBJ whole genome shotgun (WGS) entry which is preliminary data.</text>
</comment>
<feature type="region of interest" description="Disordered" evidence="11">
    <location>
        <begin position="1"/>
        <end position="48"/>
    </location>
</feature>
<dbReference type="EMBL" id="PKIZ01000002">
    <property type="protein sequence ID" value="PKZ42645.1"/>
    <property type="molecule type" value="Genomic_DNA"/>
</dbReference>